<dbReference type="Proteomes" id="UP000606172">
    <property type="component" value="Unassembled WGS sequence"/>
</dbReference>
<dbReference type="EMBL" id="BOOW01000012">
    <property type="protein sequence ID" value="GII91853.1"/>
    <property type="molecule type" value="Genomic_DNA"/>
</dbReference>
<name>A0A919RDY5_9ACTN</name>
<feature type="domain" description="Microcin J25-processing protein McjB C-terminal" evidence="2">
    <location>
        <begin position="59"/>
        <end position="161"/>
    </location>
</feature>
<gene>
    <name evidence="3" type="ORF">Ssi02_20840</name>
</gene>
<reference evidence="3" key="1">
    <citation type="submission" date="2021-01" db="EMBL/GenBank/DDBJ databases">
        <title>Whole genome shotgun sequence of Sinosporangium siamense NBRC 109515.</title>
        <authorList>
            <person name="Komaki H."/>
            <person name="Tamura T."/>
        </authorList>
    </citation>
    <scope>NUCLEOTIDE SEQUENCE</scope>
    <source>
        <strain evidence="3">NBRC 109515</strain>
    </source>
</reference>
<evidence type="ECO:0000313" key="3">
    <source>
        <dbReference type="EMBL" id="GII91853.1"/>
    </source>
</evidence>
<evidence type="ECO:0000313" key="4">
    <source>
        <dbReference type="Proteomes" id="UP000606172"/>
    </source>
</evidence>
<organism evidence="3 4">
    <name type="scientific">Sinosporangium siamense</name>
    <dbReference type="NCBI Taxonomy" id="1367973"/>
    <lineage>
        <taxon>Bacteria</taxon>
        <taxon>Bacillati</taxon>
        <taxon>Actinomycetota</taxon>
        <taxon>Actinomycetes</taxon>
        <taxon>Streptosporangiales</taxon>
        <taxon>Streptosporangiaceae</taxon>
        <taxon>Sinosporangium</taxon>
    </lineage>
</organism>
<feature type="region of interest" description="Disordered" evidence="1">
    <location>
        <begin position="21"/>
        <end position="40"/>
    </location>
</feature>
<dbReference type="AlphaFoldDB" id="A0A919RDY5"/>
<evidence type="ECO:0000259" key="2">
    <source>
        <dbReference type="Pfam" id="PF13471"/>
    </source>
</evidence>
<dbReference type="RefSeq" id="WP_204024158.1">
    <property type="nucleotide sequence ID" value="NZ_BOOW01000012.1"/>
</dbReference>
<keyword evidence="4" id="KW-1185">Reference proteome</keyword>
<dbReference type="InterPro" id="IPR032708">
    <property type="entry name" value="McjB_C"/>
</dbReference>
<accession>A0A919RDY5</accession>
<evidence type="ECO:0000256" key="1">
    <source>
        <dbReference type="SAM" id="MobiDB-lite"/>
    </source>
</evidence>
<comment type="caution">
    <text evidence="3">The sequence shown here is derived from an EMBL/GenBank/DDBJ whole genome shotgun (WGS) entry which is preliminary data.</text>
</comment>
<sequence length="179" mass="19481">MFRQWAERKRLRRVLRDFALTGDPAGAPRSRGTPPPPDATPFTELLPALVQYLRVGRAFRRRGLGAALAALPSPRVRPGRAEQTPATVFHARDAAWRLTGLGRTFGGRHLCLHESLAICAALRWLGYPVEVVVGYPVIEPANGGEELHAWPVLGDAPLSGRTTSAAGSYIELLRYPAAT</sequence>
<dbReference type="Pfam" id="PF13471">
    <property type="entry name" value="Transglut_core3"/>
    <property type="match status" value="1"/>
</dbReference>
<protein>
    <recommendedName>
        <fullName evidence="2">Microcin J25-processing protein McjB C-terminal domain-containing protein</fullName>
    </recommendedName>
</protein>
<proteinExistence type="predicted"/>